<protein>
    <submittedName>
        <fullName evidence="1">Uncharacterized protein</fullName>
    </submittedName>
</protein>
<gene>
    <name evidence="1" type="ORF">LPB303_04450</name>
</gene>
<dbReference type="EMBL" id="LVWE01000005">
    <property type="protein sequence ID" value="OAD46169.1"/>
    <property type="molecule type" value="Genomic_DNA"/>
</dbReference>
<dbReference type="OrthoDB" id="1184647at2"/>
<dbReference type="STRING" id="1333662.LPB303_04450"/>
<sequence>MKTILKTSVFVVGLILLSSPFISCDNKKIIKENKSIVLANDAAAIKKESTIKVTSRKPIVFIAGFDVGNETYYTNARSYFEEKNIKIIDGQYSLEEIIVWLNKNANGNPYGDVHIVNNSNPYKGMNLETIVRGDKITAETLRKTITQGTLPTLKNVVNKDTRIVFHASGLVENKELLKTLKDALSAQTLPKVIASPYYTIFSGKFSNYYLAQPYYVFYPTAHSPGKIDLSKEIANKYPEEKNINWYDALNNEEERYVGEAYTTQFSIPIKWEFGYHNTDDEMPIFTSENEVKEWIEQHEELMVEINDYNIPLDKYRWTWRRKNSTLIIRGRTTGLVVLKPLIKPYGDLKHIEPDTNNKRLYAIK</sequence>
<name>A0A176TEH9_9FLAO</name>
<dbReference type="RefSeq" id="WP_068448494.1">
    <property type="nucleotide sequence ID" value="NZ_CP150660.1"/>
</dbReference>
<dbReference type="Proteomes" id="UP000076923">
    <property type="component" value="Unassembled WGS sequence"/>
</dbReference>
<comment type="caution">
    <text evidence="1">The sequence shown here is derived from an EMBL/GenBank/DDBJ whole genome shotgun (WGS) entry which is preliminary data.</text>
</comment>
<keyword evidence="2" id="KW-1185">Reference proteome</keyword>
<organism evidence="1 2">
    <name type="scientific">Polaribacter atrinae</name>
    <dbReference type="NCBI Taxonomy" id="1333662"/>
    <lineage>
        <taxon>Bacteria</taxon>
        <taxon>Pseudomonadati</taxon>
        <taxon>Bacteroidota</taxon>
        <taxon>Flavobacteriia</taxon>
        <taxon>Flavobacteriales</taxon>
        <taxon>Flavobacteriaceae</taxon>
    </lineage>
</organism>
<evidence type="ECO:0000313" key="1">
    <source>
        <dbReference type="EMBL" id="OAD46169.1"/>
    </source>
</evidence>
<dbReference type="AlphaFoldDB" id="A0A176TEH9"/>
<reference evidence="1 2" key="1">
    <citation type="submission" date="2016-02" db="EMBL/GenBank/DDBJ databases">
        <title>Draft genome sequence of Polaribacter atrinae KACC17473.</title>
        <authorList>
            <person name="Shin S.-K."/>
            <person name="Yi H."/>
        </authorList>
    </citation>
    <scope>NUCLEOTIDE SEQUENCE [LARGE SCALE GENOMIC DNA]</scope>
    <source>
        <strain evidence="1 2">KACC 17473</strain>
    </source>
</reference>
<accession>A0A176TEH9</accession>
<evidence type="ECO:0000313" key="2">
    <source>
        <dbReference type="Proteomes" id="UP000076923"/>
    </source>
</evidence>
<proteinExistence type="predicted"/>